<dbReference type="InterPro" id="IPR004498">
    <property type="entry name" value="Ribosomal_PrmA_MeTrfase"/>
</dbReference>
<gene>
    <name evidence="6" type="ORF">S06H3_18931</name>
</gene>
<proteinExistence type="inferred from homology"/>
<dbReference type="PANTHER" id="PTHR43648:SF1">
    <property type="entry name" value="ELECTRON TRANSFER FLAVOPROTEIN BETA SUBUNIT LYSINE METHYLTRANSFERASE"/>
    <property type="match status" value="1"/>
</dbReference>
<dbReference type="SUPFAM" id="SSF53335">
    <property type="entry name" value="S-adenosyl-L-methionine-dependent methyltransferases"/>
    <property type="match status" value="1"/>
</dbReference>
<sequence>EFDLQGVAEEDPAVEPTEGWAEDSIGCADQHAVVGYFPKDRKVKKRCKVLEKRLALLKENSAVLCRVSYKELAEEDWAEAWKAFFGPQKIGRKIVVKPTWCEYRADPADVVLELDPGMAFGTGTHPTTALCIILIEDYLNRGNSFLDIGTGSGILMITAAKLGAGLICGLDKDNVAIDVAAANLKLNGLDPQHYSLRSGNLLEGVKEKYDFIVANIFTHVILELLDDLPQVLAQSGIFVCSGMFEKNKNLVVAKMKNLGFEILEIRDEQEWSAIAGRLQA</sequence>
<evidence type="ECO:0000313" key="6">
    <source>
        <dbReference type="EMBL" id="GAI02915.1"/>
    </source>
</evidence>
<dbReference type="CDD" id="cd02440">
    <property type="entry name" value="AdoMet_MTases"/>
    <property type="match status" value="1"/>
</dbReference>
<dbReference type="GO" id="GO:0032259">
    <property type="term" value="P:methylation"/>
    <property type="evidence" value="ECO:0007669"/>
    <property type="project" value="UniProtKB-KW"/>
</dbReference>
<dbReference type="InterPro" id="IPR050078">
    <property type="entry name" value="Ribosomal_L11_MeTrfase_PrmA"/>
</dbReference>
<evidence type="ECO:0000256" key="2">
    <source>
        <dbReference type="ARBA" id="ARBA00022490"/>
    </source>
</evidence>
<dbReference type="Gene3D" id="3.40.50.150">
    <property type="entry name" value="Vaccinia Virus protein VP39"/>
    <property type="match status" value="1"/>
</dbReference>
<dbReference type="Pfam" id="PF06325">
    <property type="entry name" value="PrmA"/>
    <property type="match status" value="1"/>
</dbReference>
<dbReference type="NCBIfam" id="TIGR00406">
    <property type="entry name" value="prmA"/>
    <property type="match status" value="1"/>
</dbReference>
<name>X1LKK4_9ZZZZ</name>
<keyword evidence="2" id="KW-0963">Cytoplasm</keyword>
<evidence type="ECO:0000256" key="3">
    <source>
        <dbReference type="ARBA" id="ARBA00022603"/>
    </source>
</evidence>
<reference evidence="6" key="1">
    <citation type="journal article" date="2014" name="Front. Microbiol.">
        <title>High frequency of phylogenetically diverse reductive dehalogenase-homologous genes in deep subseafloor sedimentary metagenomes.</title>
        <authorList>
            <person name="Kawai M."/>
            <person name="Futagami T."/>
            <person name="Toyoda A."/>
            <person name="Takaki Y."/>
            <person name="Nishi S."/>
            <person name="Hori S."/>
            <person name="Arai W."/>
            <person name="Tsubouchi T."/>
            <person name="Morono Y."/>
            <person name="Uchiyama I."/>
            <person name="Ito T."/>
            <person name="Fujiyama A."/>
            <person name="Inagaki F."/>
            <person name="Takami H."/>
        </authorList>
    </citation>
    <scope>NUCLEOTIDE SEQUENCE</scope>
    <source>
        <strain evidence="6">Expedition CK06-06</strain>
    </source>
</reference>
<evidence type="ECO:0000256" key="1">
    <source>
        <dbReference type="ARBA" id="ARBA00009741"/>
    </source>
</evidence>
<keyword evidence="3" id="KW-0489">Methyltransferase</keyword>
<dbReference type="HAMAP" id="MF_00735">
    <property type="entry name" value="Methyltr_PrmA"/>
    <property type="match status" value="1"/>
</dbReference>
<dbReference type="PIRSF" id="PIRSF000401">
    <property type="entry name" value="RPL11_MTase"/>
    <property type="match status" value="1"/>
</dbReference>
<dbReference type="GO" id="GO:0008276">
    <property type="term" value="F:protein methyltransferase activity"/>
    <property type="evidence" value="ECO:0007669"/>
    <property type="project" value="InterPro"/>
</dbReference>
<organism evidence="6">
    <name type="scientific">marine sediment metagenome</name>
    <dbReference type="NCBI Taxonomy" id="412755"/>
    <lineage>
        <taxon>unclassified sequences</taxon>
        <taxon>metagenomes</taxon>
        <taxon>ecological metagenomes</taxon>
    </lineage>
</organism>
<feature type="non-terminal residue" evidence="6">
    <location>
        <position position="1"/>
    </location>
</feature>
<dbReference type="EMBL" id="BARV01009635">
    <property type="protein sequence ID" value="GAI02915.1"/>
    <property type="molecule type" value="Genomic_DNA"/>
</dbReference>
<evidence type="ECO:0000256" key="5">
    <source>
        <dbReference type="ARBA" id="ARBA00022691"/>
    </source>
</evidence>
<keyword evidence="4" id="KW-0808">Transferase</keyword>
<dbReference type="PANTHER" id="PTHR43648">
    <property type="entry name" value="ELECTRON TRANSFER FLAVOPROTEIN BETA SUBUNIT LYSINE METHYLTRANSFERASE"/>
    <property type="match status" value="1"/>
</dbReference>
<evidence type="ECO:0000256" key="4">
    <source>
        <dbReference type="ARBA" id="ARBA00022679"/>
    </source>
</evidence>
<dbReference type="InterPro" id="IPR029063">
    <property type="entry name" value="SAM-dependent_MTases_sf"/>
</dbReference>
<dbReference type="AlphaFoldDB" id="X1LKK4"/>
<comment type="caution">
    <text evidence="6">The sequence shown here is derived from an EMBL/GenBank/DDBJ whole genome shotgun (WGS) entry which is preliminary data.</text>
</comment>
<keyword evidence="5" id="KW-0949">S-adenosyl-L-methionine</keyword>
<accession>X1LKK4</accession>
<protein>
    <recommendedName>
        <fullName evidence="7">50S ribosomal protein L11 methyltransferase</fullName>
    </recommendedName>
</protein>
<evidence type="ECO:0008006" key="7">
    <source>
        <dbReference type="Google" id="ProtNLM"/>
    </source>
</evidence>
<comment type="similarity">
    <text evidence="1">Belongs to the methyltransferase superfamily. PrmA family.</text>
</comment>